<feature type="transmembrane region" description="Helical" evidence="23">
    <location>
        <begin position="238"/>
        <end position="260"/>
    </location>
</feature>
<evidence type="ECO:0000256" key="6">
    <source>
        <dbReference type="ARBA" id="ARBA00022737"/>
    </source>
</evidence>
<keyword evidence="6" id="KW-0677">Repeat</keyword>
<evidence type="ECO:0000256" key="20">
    <source>
        <dbReference type="ARBA" id="ARBA00081688"/>
    </source>
</evidence>
<dbReference type="Pfam" id="PF00520">
    <property type="entry name" value="Ion_trans"/>
    <property type="match status" value="2"/>
</dbReference>
<feature type="transmembrane region" description="Helical" evidence="23">
    <location>
        <begin position="418"/>
        <end position="436"/>
    </location>
</feature>
<keyword evidence="26" id="KW-1185">Reference proteome</keyword>
<evidence type="ECO:0000259" key="24">
    <source>
        <dbReference type="Pfam" id="PF00520"/>
    </source>
</evidence>
<dbReference type="Gene3D" id="1.20.120.350">
    <property type="entry name" value="Voltage-gated potassium channels. Chain C"/>
    <property type="match status" value="2"/>
</dbReference>
<evidence type="ECO:0000256" key="1">
    <source>
        <dbReference type="ARBA" id="ARBA00004651"/>
    </source>
</evidence>
<evidence type="ECO:0000256" key="15">
    <source>
        <dbReference type="ARBA" id="ARBA00023201"/>
    </source>
</evidence>
<feature type="region of interest" description="Disordered" evidence="22">
    <location>
        <begin position="813"/>
        <end position="846"/>
    </location>
</feature>
<evidence type="ECO:0000256" key="2">
    <source>
        <dbReference type="ARBA" id="ARBA00022448"/>
    </source>
</evidence>
<keyword evidence="12 23" id="KW-0472">Membrane</keyword>
<evidence type="ECO:0000313" key="26">
    <source>
        <dbReference type="Proteomes" id="UP001177023"/>
    </source>
</evidence>
<keyword evidence="11" id="KW-0406">Ion transport</keyword>
<feature type="transmembrane region" description="Helical" evidence="23">
    <location>
        <begin position="642"/>
        <end position="660"/>
    </location>
</feature>
<feature type="transmembrane region" description="Helical" evidence="23">
    <location>
        <begin position="141"/>
        <end position="158"/>
    </location>
</feature>
<evidence type="ECO:0000256" key="14">
    <source>
        <dbReference type="ARBA" id="ARBA00023180"/>
    </source>
</evidence>
<name>A0AA36DCT8_9BILA</name>
<evidence type="ECO:0000256" key="10">
    <source>
        <dbReference type="ARBA" id="ARBA00023054"/>
    </source>
</evidence>
<evidence type="ECO:0000256" key="17">
    <source>
        <dbReference type="ARBA" id="ARBA00036239"/>
    </source>
</evidence>
<feature type="transmembrane region" description="Helical" evidence="23">
    <location>
        <begin position="170"/>
        <end position="192"/>
    </location>
</feature>
<dbReference type="PANTHER" id="PTHR46141">
    <property type="entry name" value="SODIUM LEAK CHANNEL NON-SELECTIVE PROTEIN"/>
    <property type="match status" value="1"/>
</dbReference>
<proteinExistence type="inferred from homology"/>
<dbReference type="GO" id="GO:0032224">
    <property type="term" value="P:positive regulation of synaptic transmission, cholinergic"/>
    <property type="evidence" value="ECO:0007669"/>
    <property type="project" value="TreeGrafter"/>
</dbReference>
<dbReference type="FunFam" id="1.10.287.70:FF:000061">
    <property type="entry name" value="Sodium leak channel non-selective protein"/>
    <property type="match status" value="1"/>
</dbReference>
<dbReference type="Gene3D" id="1.10.287.70">
    <property type="match status" value="2"/>
</dbReference>
<dbReference type="GO" id="GO:0005886">
    <property type="term" value="C:plasma membrane"/>
    <property type="evidence" value="ECO:0007669"/>
    <property type="project" value="UniProtKB-SubCell"/>
</dbReference>
<evidence type="ECO:0000256" key="13">
    <source>
        <dbReference type="ARBA" id="ARBA00023157"/>
    </source>
</evidence>
<feature type="transmembrane region" description="Helical" evidence="23">
    <location>
        <begin position="557"/>
        <end position="581"/>
    </location>
</feature>
<feature type="domain" description="Ion transport" evidence="24">
    <location>
        <begin position="417"/>
        <end position="679"/>
    </location>
</feature>
<feature type="compositionally biased region" description="Basic and acidic residues" evidence="22">
    <location>
        <begin position="835"/>
        <end position="845"/>
    </location>
</feature>
<keyword evidence="13" id="KW-1015">Disulfide bond</keyword>
<keyword evidence="10" id="KW-0175">Coiled coil</keyword>
<dbReference type="Gene3D" id="1.10.238.10">
    <property type="entry name" value="EF-hand"/>
    <property type="match status" value="1"/>
</dbReference>
<keyword evidence="15" id="KW-0739">Sodium transport</keyword>
<protein>
    <recommendedName>
        <fullName evidence="19">Sodium leak channel NALCN</fullName>
    </recommendedName>
    <alternativeName>
        <fullName evidence="20">Sodium leak channel non-selective protein</fullName>
    </alternativeName>
    <alternativeName>
        <fullName evidence="21">Voltage gated channel-like protein 1</fullName>
    </alternativeName>
</protein>
<comment type="caution">
    <text evidence="25">The sequence shown here is derived from an EMBL/GenBank/DDBJ whole genome shotgun (WGS) entry which is preliminary data.</text>
</comment>
<evidence type="ECO:0000256" key="9">
    <source>
        <dbReference type="ARBA" id="ARBA00023053"/>
    </source>
</evidence>
<feature type="domain" description="Ion transport" evidence="24">
    <location>
        <begin position="102"/>
        <end position="382"/>
    </location>
</feature>
<evidence type="ECO:0000256" key="7">
    <source>
        <dbReference type="ARBA" id="ARBA00022882"/>
    </source>
</evidence>
<dbReference type="EMBL" id="CATQJA010002691">
    <property type="protein sequence ID" value="CAJ0584351.1"/>
    <property type="molecule type" value="Genomic_DNA"/>
</dbReference>
<evidence type="ECO:0000256" key="4">
    <source>
        <dbReference type="ARBA" id="ARBA00022475"/>
    </source>
</evidence>
<gene>
    <name evidence="25" type="ORF">MSPICULIGERA_LOCUS22410</name>
</gene>
<sequence length="930" mass="107569">MIRPSDSAPKKDAKQGEIDIRALQQKRQLAEITRNRIEEDMRENHPFFDRPLFIVGRASKIREFCKKIVHAKYDMSEETSLGGAVKGQRQYKELHALLGLMPYLDWSMVFITVISCVSMLFESPWPTTAAYLVMNNFYLRIADYMFVLCMTLELLLKITSNGLFFTPNAVVRDVGGVMTMFIYFTSVIFLFWMPESVEINSLAQMLMICRAMRPLRIYTLVPHIRRVVVEFFRGLKEILLVTILLIVVMFIFASFGVQIVGGKLAACNDPTITTRDNCTGLFEQKIFVTRMEVYGKNDEALHPKILVPRVWTNPRNFNFDHIGNAMLALFETLSYKGWNVIRDILYQRHGAWAVVFIHIYVFIGCMIGLTLFVGVVIANYTENRGTALLTVDQRRWHDLKARLKMAQPLHVPPKPRTFNQIFALLVVLNSATLMVPWNVEEEDERMEFLFAVTSMAALINVLFAVEIVLKVVAFTASGFWQSRRNRLDLVITALGLLWVVLHFFIAVPRMELSTDLRKFTYTFGYIVVILRFFTIAGRNTTLKMLMNTVVMSMFRSFFIITAMFLLVLFYAYTGVILFGMVKYGQAVSKHVNFRTGSEALVVLFRSITGEDWNDIMHDCMRSPPFCYWHEGMNYWQTDCGNYYGAIIYFCSFYLIITYIVRNLLVAIIMENFSLFYSSEEDALLSYADIRNFQLVWNMVDREQKRAIPVGRVKFLLRLLKGRLEVDPDKDRILFKHMCYEMERLHNGDDVSFHDVLYMLSYRSVDIRKSLQLEELLQREELEFIIEEEVAKQTIRTWLETCLRRIRNPKQKDSFADMHKYPNPLSADIDPLPRGGPERSASEHKKSIAPKQLHLSVYDLPDVEEREEALFSPPKPFPDEPESSRGMAFIAHAFGLDKKEAGAQPSPKLGESPMKAALDVNEWWATLSPCD</sequence>
<dbReference type="InterPro" id="IPR028823">
    <property type="entry name" value="NALCN"/>
</dbReference>
<keyword evidence="2" id="KW-0813">Transport</keyword>
<dbReference type="FunFam" id="1.10.238.10:FF:000080">
    <property type="entry name" value="Sodium leak channel non-selective protein"/>
    <property type="match status" value="1"/>
</dbReference>
<organism evidence="25 26">
    <name type="scientific">Mesorhabditis spiculigera</name>
    <dbReference type="NCBI Taxonomy" id="96644"/>
    <lineage>
        <taxon>Eukaryota</taxon>
        <taxon>Metazoa</taxon>
        <taxon>Ecdysozoa</taxon>
        <taxon>Nematoda</taxon>
        <taxon>Chromadorea</taxon>
        <taxon>Rhabditida</taxon>
        <taxon>Rhabditina</taxon>
        <taxon>Rhabditomorpha</taxon>
        <taxon>Rhabditoidea</taxon>
        <taxon>Rhabditidae</taxon>
        <taxon>Mesorhabditinae</taxon>
        <taxon>Mesorhabditis</taxon>
    </lineage>
</organism>
<evidence type="ECO:0000313" key="25">
    <source>
        <dbReference type="EMBL" id="CAJ0584351.1"/>
    </source>
</evidence>
<dbReference type="GO" id="GO:0032230">
    <property type="term" value="P:positive regulation of synaptic transmission, GABAergic"/>
    <property type="evidence" value="ECO:0007669"/>
    <property type="project" value="TreeGrafter"/>
</dbReference>
<keyword evidence="8 23" id="KW-1133">Transmembrane helix</keyword>
<evidence type="ECO:0000256" key="11">
    <source>
        <dbReference type="ARBA" id="ARBA00023065"/>
    </source>
</evidence>
<evidence type="ECO:0000256" key="8">
    <source>
        <dbReference type="ARBA" id="ARBA00022989"/>
    </source>
</evidence>
<evidence type="ECO:0000256" key="16">
    <source>
        <dbReference type="ARBA" id="ARBA00023303"/>
    </source>
</evidence>
<keyword evidence="5 23" id="KW-0812">Transmembrane</keyword>
<evidence type="ECO:0000256" key="12">
    <source>
        <dbReference type="ARBA" id="ARBA00023136"/>
    </source>
</evidence>
<dbReference type="FunFam" id="1.10.287.70:FF:000060">
    <property type="entry name" value="Sodium leak channel non-selective protein"/>
    <property type="match status" value="1"/>
</dbReference>
<dbReference type="GO" id="GO:0005272">
    <property type="term" value="F:sodium channel activity"/>
    <property type="evidence" value="ECO:0007669"/>
    <property type="project" value="UniProtKB-KW"/>
</dbReference>
<evidence type="ECO:0000256" key="3">
    <source>
        <dbReference type="ARBA" id="ARBA00022461"/>
    </source>
</evidence>
<feature type="transmembrane region" description="Helical" evidence="23">
    <location>
        <begin position="448"/>
        <end position="469"/>
    </location>
</feature>
<keyword evidence="14" id="KW-0325">Glycoprotein</keyword>
<accession>A0AA36DCT8</accession>
<dbReference type="InterPro" id="IPR005821">
    <property type="entry name" value="Ion_trans_dom"/>
</dbReference>
<feature type="non-terminal residue" evidence="25">
    <location>
        <position position="1"/>
    </location>
</feature>
<evidence type="ECO:0000256" key="19">
    <source>
        <dbReference type="ARBA" id="ARBA00074738"/>
    </source>
</evidence>
<comment type="subcellular location">
    <subcellularLocation>
        <location evidence="1">Cell membrane</location>
        <topology evidence="1">Multi-pass membrane protein</topology>
    </subcellularLocation>
</comment>
<evidence type="ECO:0000256" key="22">
    <source>
        <dbReference type="SAM" id="MobiDB-lite"/>
    </source>
</evidence>
<evidence type="ECO:0000256" key="23">
    <source>
        <dbReference type="SAM" id="Phobius"/>
    </source>
</evidence>
<keyword evidence="4" id="KW-1003">Cell membrane</keyword>
<evidence type="ECO:0000256" key="21">
    <source>
        <dbReference type="ARBA" id="ARBA00082498"/>
    </source>
</evidence>
<comment type="catalytic activity">
    <reaction evidence="17">
        <text>Na(+)(in) = Na(+)(out)</text>
        <dbReference type="Rhea" id="RHEA:34963"/>
        <dbReference type="ChEBI" id="CHEBI:29101"/>
    </reaction>
</comment>
<feature type="transmembrane region" description="Helical" evidence="23">
    <location>
        <begin position="96"/>
        <end position="121"/>
    </location>
</feature>
<comment type="similarity">
    <text evidence="18">Belongs to the NALCN family.</text>
</comment>
<feature type="transmembrane region" description="Helical" evidence="23">
    <location>
        <begin position="489"/>
        <end position="507"/>
    </location>
</feature>
<reference evidence="25" key="1">
    <citation type="submission" date="2023-06" db="EMBL/GenBank/DDBJ databases">
        <authorList>
            <person name="Delattre M."/>
        </authorList>
    </citation>
    <scope>NUCLEOTIDE SEQUENCE</scope>
    <source>
        <strain evidence="25">AF72</strain>
    </source>
</reference>
<evidence type="ECO:0000256" key="5">
    <source>
        <dbReference type="ARBA" id="ARBA00022692"/>
    </source>
</evidence>
<dbReference type="AlphaFoldDB" id="A0AA36DCT8"/>
<keyword evidence="16" id="KW-0407">Ion channel</keyword>
<feature type="transmembrane region" description="Helical" evidence="23">
    <location>
        <begin position="351"/>
        <end position="378"/>
    </location>
</feature>
<feature type="transmembrane region" description="Helical" evidence="23">
    <location>
        <begin position="519"/>
        <end position="537"/>
    </location>
</feature>
<dbReference type="InterPro" id="IPR027359">
    <property type="entry name" value="Volt_channel_dom_sf"/>
</dbReference>
<keyword evidence="3" id="KW-0894">Sodium channel</keyword>
<dbReference type="Proteomes" id="UP001177023">
    <property type="component" value="Unassembled WGS sequence"/>
</dbReference>
<dbReference type="GO" id="GO:0034702">
    <property type="term" value="C:monoatomic ion channel complex"/>
    <property type="evidence" value="ECO:0007669"/>
    <property type="project" value="UniProtKB-KW"/>
</dbReference>
<evidence type="ECO:0000256" key="18">
    <source>
        <dbReference type="ARBA" id="ARBA00061650"/>
    </source>
</evidence>
<keyword evidence="7" id="KW-0851">Voltage-gated channel</keyword>
<dbReference type="SUPFAM" id="SSF81324">
    <property type="entry name" value="Voltage-gated potassium channels"/>
    <property type="match status" value="2"/>
</dbReference>
<dbReference type="PANTHER" id="PTHR46141:SF2">
    <property type="entry name" value="ION TRANSPORT DOMAIN-CONTAINING PROTEIN"/>
    <property type="match status" value="1"/>
</dbReference>
<keyword evidence="9" id="KW-0915">Sodium</keyword>